<feature type="region of interest" description="Disordered" evidence="1">
    <location>
        <begin position="99"/>
        <end position="127"/>
    </location>
</feature>
<keyword evidence="3" id="KW-1185">Reference proteome</keyword>
<name>A3MWU8_PYRCJ</name>
<evidence type="ECO:0000313" key="3">
    <source>
        <dbReference type="Proteomes" id="UP000001431"/>
    </source>
</evidence>
<dbReference type="KEGG" id="pcl:Pcal_1698"/>
<evidence type="ECO:0000313" key="2">
    <source>
        <dbReference type="EMBL" id="ABO09115.1"/>
    </source>
</evidence>
<proteinExistence type="predicted"/>
<protein>
    <submittedName>
        <fullName evidence="2">Uncharacterized protein</fullName>
    </submittedName>
</protein>
<evidence type="ECO:0000256" key="1">
    <source>
        <dbReference type="SAM" id="MobiDB-lite"/>
    </source>
</evidence>
<reference evidence="2" key="1">
    <citation type="submission" date="2007-02" db="EMBL/GenBank/DDBJ databases">
        <title>Complete sequence of Pyrobaculum calidifontis JCM 11548.</title>
        <authorList>
            <consortium name="US DOE Joint Genome Institute"/>
            <person name="Copeland A."/>
            <person name="Lucas S."/>
            <person name="Lapidus A."/>
            <person name="Barry K."/>
            <person name="Glavina del Rio T."/>
            <person name="Dalin E."/>
            <person name="Tice H."/>
            <person name="Pitluck S."/>
            <person name="Chain P."/>
            <person name="Malfatti S."/>
            <person name="Shin M."/>
            <person name="Vergez L."/>
            <person name="Schmutz J."/>
            <person name="Larimer F."/>
            <person name="Land M."/>
            <person name="Hauser L."/>
            <person name="Kyrpides N."/>
            <person name="Mikhailova N."/>
            <person name="Cozen A.E."/>
            <person name="Fitz-Gibbon S.T."/>
            <person name="House C.H."/>
            <person name="Saltikov C."/>
            <person name="Lowe T.M."/>
            <person name="Richardson P."/>
        </authorList>
    </citation>
    <scope>NUCLEOTIDE SEQUENCE [LARGE SCALE GENOMIC DNA]</scope>
    <source>
        <strain evidence="2">JCM 11548</strain>
    </source>
</reference>
<dbReference type="OrthoDB" id="27676at2157"/>
<dbReference type="Proteomes" id="UP000001431">
    <property type="component" value="Chromosome"/>
</dbReference>
<dbReference type="AlphaFoldDB" id="A3MWU8"/>
<gene>
    <name evidence="2" type="ordered locus">Pcal_1698</name>
</gene>
<dbReference type="EMBL" id="CP000561">
    <property type="protein sequence ID" value="ABO09115.1"/>
    <property type="molecule type" value="Genomic_DNA"/>
</dbReference>
<feature type="compositionally biased region" description="Basic residues" evidence="1">
    <location>
        <begin position="106"/>
        <end position="127"/>
    </location>
</feature>
<dbReference type="STRING" id="410359.Pcal_1698"/>
<dbReference type="eggNOG" id="arCOG05601">
    <property type="taxonomic scope" value="Archaea"/>
</dbReference>
<dbReference type="RefSeq" id="WP_011850374.1">
    <property type="nucleotide sequence ID" value="NC_009073.1"/>
</dbReference>
<dbReference type="GeneID" id="4908892"/>
<organism evidence="2 3">
    <name type="scientific">Pyrobaculum calidifontis (strain DSM 21063 / JCM 11548 / VA1)</name>
    <dbReference type="NCBI Taxonomy" id="410359"/>
    <lineage>
        <taxon>Archaea</taxon>
        <taxon>Thermoproteota</taxon>
        <taxon>Thermoprotei</taxon>
        <taxon>Thermoproteales</taxon>
        <taxon>Thermoproteaceae</taxon>
        <taxon>Pyrobaculum</taxon>
    </lineage>
</organism>
<dbReference type="HOGENOM" id="CLU_1965645_0_0_2"/>
<sequence length="127" mass="14583">MSVLFEVLGQRGKLQVVEDPEVGHIYAVVPHSGKISPATLKEVKELTLDPWRYVDGVGLVLDITIWKQEADISPEEIRNRIESKYKELVDEVAKLLEEGSKTSSAQKKRKKKRKSRKSKTKKKRSRR</sequence>
<accession>A3MWU8</accession>